<organism evidence="3 4">
    <name type="scientific">Streptomyces daliensis</name>
    <dbReference type="NCBI Taxonomy" id="299421"/>
    <lineage>
        <taxon>Bacteria</taxon>
        <taxon>Bacillati</taxon>
        <taxon>Actinomycetota</taxon>
        <taxon>Actinomycetes</taxon>
        <taxon>Kitasatosporales</taxon>
        <taxon>Streptomycetaceae</taxon>
        <taxon>Streptomyces</taxon>
    </lineage>
</organism>
<comment type="caution">
    <text evidence="3">The sequence shown here is derived from an EMBL/GenBank/DDBJ whole genome shotgun (WGS) entry which is preliminary data.</text>
</comment>
<dbReference type="AlphaFoldDB" id="A0A8T4J7B6"/>
<accession>A0A8T4J7B6</accession>
<feature type="region of interest" description="Disordered" evidence="1">
    <location>
        <begin position="40"/>
        <end position="76"/>
    </location>
</feature>
<evidence type="ECO:0000256" key="2">
    <source>
        <dbReference type="SAM" id="SignalP"/>
    </source>
</evidence>
<reference evidence="3" key="1">
    <citation type="submission" date="2021-04" db="EMBL/GenBank/DDBJ databases">
        <title>Sequencing of actinobacteria type strains.</title>
        <authorList>
            <person name="Nguyen G.-S."/>
            <person name="Wentzel A."/>
        </authorList>
    </citation>
    <scope>NUCLEOTIDE SEQUENCE</scope>
    <source>
        <strain evidence="3">DSM 42095</strain>
    </source>
</reference>
<keyword evidence="4" id="KW-1185">Reference proteome</keyword>
<proteinExistence type="predicted"/>
<keyword evidence="2" id="KW-0732">Signal</keyword>
<dbReference type="EMBL" id="JAGSMN010001303">
    <property type="protein sequence ID" value="MBR7678247.1"/>
    <property type="molecule type" value="Genomic_DNA"/>
</dbReference>
<feature type="signal peptide" evidence="2">
    <location>
        <begin position="1"/>
        <end position="38"/>
    </location>
</feature>
<evidence type="ECO:0000313" key="3">
    <source>
        <dbReference type="EMBL" id="MBR7678247.1"/>
    </source>
</evidence>
<name>A0A8T4J7B6_9ACTN</name>
<sequence>MRDGQTSSRWLRLVRTPWTAACVTVAVVLGPAVTTASALDQANASPRHRPYSALGHQQNAVQPAPVRLRGGESTRR</sequence>
<feature type="chain" id="PRO_5035777837" description="Secreted protein" evidence="2">
    <location>
        <begin position="39"/>
        <end position="76"/>
    </location>
</feature>
<gene>
    <name evidence="3" type="ORF">KDA82_35795</name>
</gene>
<dbReference type="Proteomes" id="UP000675554">
    <property type="component" value="Unassembled WGS sequence"/>
</dbReference>
<protein>
    <recommendedName>
        <fullName evidence="5">Secreted protein</fullName>
    </recommendedName>
</protein>
<evidence type="ECO:0000313" key="4">
    <source>
        <dbReference type="Proteomes" id="UP000675554"/>
    </source>
</evidence>
<evidence type="ECO:0000256" key="1">
    <source>
        <dbReference type="SAM" id="MobiDB-lite"/>
    </source>
</evidence>
<evidence type="ECO:0008006" key="5">
    <source>
        <dbReference type="Google" id="ProtNLM"/>
    </source>
</evidence>